<dbReference type="Proteomes" id="UP000271098">
    <property type="component" value="Unassembled WGS sequence"/>
</dbReference>
<protein>
    <submittedName>
        <fullName evidence="3">NIPSNAP domain-containing protein</fullName>
    </submittedName>
</protein>
<organism evidence="3">
    <name type="scientific">Gongylonema pulchrum</name>
    <dbReference type="NCBI Taxonomy" id="637853"/>
    <lineage>
        <taxon>Eukaryota</taxon>
        <taxon>Metazoa</taxon>
        <taxon>Ecdysozoa</taxon>
        <taxon>Nematoda</taxon>
        <taxon>Chromadorea</taxon>
        <taxon>Rhabditida</taxon>
        <taxon>Spirurina</taxon>
        <taxon>Spiruromorpha</taxon>
        <taxon>Spiruroidea</taxon>
        <taxon>Gongylonematidae</taxon>
        <taxon>Gongylonema</taxon>
    </lineage>
</organism>
<dbReference type="GO" id="GO:0005634">
    <property type="term" value="C:nucleus"/>
    <property type="evidence" value="ECO:0007669"/>
    <property type="project" value="TreeGrafter"/>
</dbReference>
<dbReference type="OrthoDB" id="1093at2759"/>
<dbReference type="PANTHER" id="PTHR10539">
    <property type="entry name" value="26S PROTEASOME NON-ATPASE REGULATORY SUBUNIT 13"/>
    <property type="match status" value="1"/>
</dbReference>
<dbReference type="PANTHER" id="PTHR10539:SF0">
    <property type="entry name" value="26S PROTEASOME NON-ATPASE REGULATORY SUBUNIT 13"/>
    <property type="match status" value="1"/>
</dbReference>
<evidence type="ECO:0000313" key="1">
    <source>
        <dbReference type="EMBL" id="VDK81069.1"/>
    </source>
</evidence>
<dbReference type="GO" id="GO:0006511">
    <property type="term" value="P:ubiquitin-dependent protein catabolic process"/>
    <property type="evidence" value="ECO:0007669"/>
    <property type="project" value="TreeGrafter"/>
</dbReference>
<dbReference type="GO" id="GO:0008541">
    <property type="term" value="C:proteasome regulatory particle, lid subcomplex"/>
    <property type="evidence" value="ECO:0007669"/>
    <property type="project" value="TreeGrafter"/>
</dbReference>
<dbReference type="WBParaSite" id="GPUH_0001004601-mRNA-1">
    <property type="protein sequence ID" value="GPUH_0001004601-mRNA-1"/>
    <property type="gene ID" value="GPUH_0001004601"/>
</dbReference>
<evidence type="ECO:0000313" key="2">
    <source>
        <dbReference type="Proteomes" id="UP000271098"/>
    </source>
</evidence>
<reference evidence="1 2" key="2">
    <citation type="submission" date="2018-11" db="EMBL/GenBank/DDBJ databases">
        <authorList>
            <consortium name="Pathogen Informatics"/>
        </authorList>
    </citation>
    <scope>NUCLEOTIDE SEQUENCE [LARGE SCALE GENOMIC DNA]</scope>
</reference>
<dbReference type="GO" id="GO:0005198">
    <property type="term" value="F:structural molecule activity"/>
    <property type="evidence" value="ECO:0007669"/>
    <property type="project" value="TreeGrafter"/>
</dbReference>
<dbReference type="GO" id="GO:0005829">
    <property type="term" value="C:cytosol"/>
    <property type="evidence" value="ECO:0007669"/>
    <property type="project" value="TreeGrafter"/>
</dbReference>
<reference evidence="3" key="1">
    <citation type="submission" date="2016-06" db="UniProtKB">
        <authorList>
            <consortium name="WormBaseParasite"/>
        </authorList>
    </citation>
    <scope>IDENTIFICATION</scope>
</reference>
<dbReference type="InterPro" id="IPR035298">
    <property type="entry name" value="PSMD13"/>
</dbReference>
<dbReference type="AlphaFoldDB" id="A0A183DMU3"/>
<accession>A0A183DMU3</accession>
<sequence>MLVSARRCNEYRGTGLAHPVLKSLEGTQEKWIIDVLYAFNAGDLNKFNQYSPQWAEWDDLQKHKDFLMGKIRLLSLMEVGLLFLADLC</sequence>
<name>A0A183DMU3_9BILA</name>
<keyword evidence="2" id="KW-1185">Reference proteome</keyword>
<dbReference type="EMBL" id="UYRT01035924">
    <property type="protein sequence ID" value="VDK81069.1"/>
    <property type="molecule type" value="Genomic_DNA"/>
</dbReference>
<evidence type="ECO:0000313" key="3">
    <source>
        <dbReference type="WBParaSite" id="GPUH_0001004601-mRNA-1"/>
    </source>
</evidence>
<proteinExistence type="predicted"/>
<gene>
    <name evidence="1" type="ORF">GPUH_LOCUS10036</name>
</gene>